<gene>
    <name evidence="2" type="ORF">EV646_101734</name>
</gene>
<dbReference type="SUPFAM" id="SSF52540">
    <property type="entry name" value="P-loop containing nucleoside triphosphate hydrolases"/>
    <property type="match status" value="1"/>
</dbReference>
<proteinExistence type="predicted"/>
<dbReference type="Proteomes" id="UP000295573">
    <property type="component" value="Unassembled WGS sequence"/>
</dbReference>
<dbReference type="InterPro" id="IPR027417">
    <property type="entry name" value="P-loop_NTPase"/>
</dbReference>
<sequence length="141" mass="14777">MSVLRAGTTQTKPTTGMAYAEAVDKVIAEAKACFDLVLIDSPPLLSVANAVELVNDSDAAIVVLGSGESVQDHLTMLERLDQVESGVAGYVYRREAGGPRFVRRLRERSAPSPPSGAGLTGPVGPVPRSCDGVTLRPSDDL</sequence>
<dbReference type="PANTHER" id="PTHR32309">
    <property type="entry name" value="TYROSINE-PROTEIN KINASE"/>
    <property type="match status" value="1"/>
</dbReference>
<accession>A0A4V2S5D7</accession>
<dbReference type="Gene3D" id="3.40.50.300">
    <property type="entry name" value="P-loop containing nucleotide triphosphate hydrolases"/>
    <property type="match status" value="1"/>
</dbReference>
<dbReference type="OrthoDB" id="9812433at2"/>
<evidence type="ECO:0000256" key="1">
    <source>
        <dbReference type="SAM" id="MobiDB-lite"/>
    </source>
</evidence>
<dbReference type="EMBL" id="SLWR01000001">
    <property type="protein sequence ID" value="TCO51740.1"/>
    <property type="molecule type" value="Genomic_DNA"/>
</dbReference>
<dbReference type="InterPro" id="IPR050445">
    <property type="entry name" value="Bact_polysacc_biosynth/exp"/>
</dbReference>
<keyword evidence="3" id="KW-1185">Reference proteome</keyword>
<reference evidence="2 3" key="1">
    <citation type="journal article" date="2015" name="Stand. Genomic Sci.">
        <title>Genomic Encyclopedia of Bacterial and Archaeal Type Strains, Phase III: the genomes of soil and plant-associated and newly described type strains.</title>
        <authorList>
            <person name="Whitman W.B."/>
            <person name="Woyke T."/>
            <person name="Klenk H.P."/>
            <person name="Zhou Y."/>
            <person name="Lilburn T.G."/>
            <person name="Beck B.J."/>
            <person name="De Vos P."/>
            <person name="Vandamme P."/>
            <person name="Eisen J.A."/>
            <person name="Garrity G."/>
            <person name="Hugenholtz P."/>
            <person name="Kyrpides N.C."/>
        </authorList>
    </citation>
    <scope>NUCLEOTIDE SEQUENCE [LARGE SCALE GENOMIC DNA]</scope>
    <source>
        <strain evidence="2 3">VKM Ac-2541</strain>
    </source>
</reference>
<dbReference type="RefSeq" id="WP_132143807.1">
    <property type="nucleotide sequence ID" value="NZ_SLWR01000001.1"/>
</dbReference>
<dbReference type="AlphaFoldDB" id="A0A4V2S5D7"/>
<dbReference type="PANTHER" id="PTHR32309:SF31">
    <property type="entry name" value="CAPSULAR EXOPOLYSACCHARIDE FAMILY"/>
    <property type="match status" value="1"/>
</dbReference>
<evidence type="ECO:0000313" key="2">
    <source>
        <dbReference type="EMBL" id="TCO51740.1"/>
    </source>
</evidence>
<feature type="region of interest" description="Disordered" evidence="1">
    <location>
        <begin position="106"/>
        <end position="141"/>
    </location>
</feature>
<protein>
    <recommendedName>
        <fullName evidence="4">AAA domain-containing protein</fullName>
    </recommendedName>
</protein>
<comment type="caution">
    <text evidence="2">The sequence shown here is derived from an EMBL/GenBank/DDBJ whole genome shotgun (WGS) entry which is preliminary data.</text>
</comment>
<evidence type="ECO:0008006" key="4">
    <source>
        <dbReference type="Google" id="ProtNLM"/>
    </source>
</evidence>
<evidence type="ECO:0000313" key="3">
    <source>
        <dbReference type="Proteomes" id="UP000295573"/>
    </source>
</evidence>
<organism evidence="2 3">
    <name type="scientific">Kribbella antiqua</name>
    <dbReference type="NCBI Taxonomy" id="2512217"/>
    <lineage>
        <taxon>Bacteria</taxon>
        <taxon>Bacillati</taxon>
        <taxon>Actinomycetota</taxon>
        <taxon>Actinomycetes</taxon>
        <taxon>Propionibacteriales</taxon>
        <taxon>Kribbellaceae</taxon>
        <taxon>Kribbella</taxon>
    </lineage>
</organism>
<name>A0A4V2S5D7_9ACTN</name>